<feature type="region of interest" description="Disordered" evidence="1">
    <location>
        <begin position="32"/>
        <end position="124"/>
    </location>
</feature>
<evidence type="ECO:0000256" key="2">
    <source>
        <dbReference type="SAM" id="SignalP"/>
    </source>
</evidence>
<evidence type="ECO:0000313" key="3">
    <source>
        <dbReference type="EMBL" id="MBI5131667.1"/>
    </source>
</evidence>
<evidence type="ECO:0000256" key="1">
    <source>
        <dbReference type="SAM" id="MobiDB-lite"/>
    </source>
</evidence>
<feature type="compositionally biased region" description="Low complexity" evidence="1">
    <location>
        <begin position="74"/>
        <end position="86"/>
    </location>
</feature>
<feature type="chain" id="PRO_5037712747" evidence="2">
    <location>
        <begin position="33"/>
        <end position="199"/>
    </location>
</feature>
<dbReference type="EMBL" id="JACRJB010000053">
    <property type="protein sequence ID" value="MBI5131667.1"/>
    <property type="molecule type" value="Genomic_DNA"/>
</dbReference>
<reference evidence="3" key="1">
    <citation type="submission" date="2020-07" db="EMBL/GenBank/DDBJ databases">
        <title>Huge and variable diversity of episymbiotic CPR bacteria and DPANN archaea in groundwater ecosystems.</title>
        <authorList>
            <person name="He C.Y."/>
            <person name="Keren R."/>
            <person name="Whittaker M."/>
            <person name="Farag I.F."/>
            <person name="Doudna J."/>
            <person name="Cate J.H.D."/>
            <person name="Banfield J.F."/>
        </authorList>
    </citation>
    <scope>NUCLEOTIDE SEQUENCE</scope>
    <source>
        <strain evidence="3">NC_groundwater_1818_Pr3_B-0.1um_66_35</strain>
    </source>
</reference>
<comment type="caution">
    <text evidence="3">The sequence shown here is derived from an EMBL/GenBank/DDBJ whole genome shotgun (WGS) entry which is preliminary data.</text>
</comment>
<organism evidence="3 4">
    <name type="scientific">Rhodopseudomonas palustris</name>
    <dbReference type="NCBI Taxonomy" id="1076"/>
    <lineage>
        <taxon>Bacteria</taxon>
        <taxon>Pseudomonadati</taxon>
        <taxon>Pseudomonadota</taxon>
        <taxon>Alphaproteobacteria</taxon>
        <taxon>Hyphomicrobiales</taxon>
        <taxon>Nitrobacteraceae</taxon>
        <taxon>Rhodopseudomonas</taxon>
    </lineage>
</organism>
<gene>
    <name evidence="3" type="ORF">HZA66_19690</name>
</gene>
<dbReference type="Proteomes" id="UP000782519">
    <property type="component" value="Unassembled WGS sequence"/>
</dbReference>
<accession>A0A933S0Q4</accession>
<name>A0A933S0Q4_RHOPL</name>
<evidence type="ECO:0000313" key="4">
    <source>
        <dbReference type="Proteomes" id="UP000782519"/>
    </source>
</evidence>
<sequence length="199" mass="20294">MPALFRPTVLRRCPGPIAAAITVLLVSGSALAQQPEPTPPRENPGLVNEIGKLLKDPTALLPDFVKPDSKTDTPAEPSTAAPAAQPAQPPAAPQPAPASPQPPRPAAAPSPPSPPPAPSASPSIPAMVNGRQVCPASANGGADCAAGAAILCRSKGYQDGRSLAIDATEKCSAKVLIPGRTREPGDCRTENFVTRAWCQ</sequence>
<protein>
    <submittedName>
        <fullName evidence="3">Uncharacterized protein</fullName>
    </submittedName>
</protein>
<proteinExistence type="predicted"/>
<keyword evidence="2" id="KW-0732">Signal</keyword>
<feature type="compositionally biased region" description="Pro residues" evidence="1">
    <location>
        <begin position="87"/>
        <end position="119"/>
    </location>
</feature>
<feature type="signal peptide" evidence="2">
    <location>
        <begin position="1"/>
        <end position="32"/>
    </location>
</feature>
<dbReference type="AlphaFoldDB" id="A0A933S0Q4"/>